<evidence type="ECO:0000313" key="3">
    <source>
        <dbReference type="EMBL" id="MFL4469783.1"/>
    </source>
</evidence>
<keyword evidence="4" id="KW-1185">Reference proteome</keyword>
<dbReference type="EMBL" id="JBHDIY010000002">
    <property type="protein sequence ID" value="MFL4469783.1"/>
    <property type="molecule type" value="Genomic_DNA"/>
</dbReference>
<dbReference type="InterPro" id="IPR041698">
    <property type="entry name" value="Methyltransf_25"/>
</dbReference>
<dbReference type="RefSeq" id="WP_407591688.1">
    <property type="nucleotide sequence ID" value="NZ_JBHDIY010000002.1"/>
</dbReference>
<dbReference type="EC" id="2.1.1.222" evidence="3"/>
<dbReference type="PANTHER" id="PTHR43861">
    <property type="entry name" value="TRANS-ACONITATE 2-METHYLTRANSFERASE-RELATED"/>
    <property type="match status" value="1"/>
</dbReference>
<accession>A0ABW8URN3</accession>
<feature type="domain" description="Methyltransferase" evidence="2">
    <location>
        <begin position="43"/>
        <end position="133"/>
    </location>
</feature>
<name>A0ABW8URN3_9RHOB</name>
<dbReference type="Gene3D" id="3.40.50.150">
    <property type="entry name" value="Vaccinia Virus protein VP39"/>
    <property type="match status" value="1"/>
</dbReference>
<reference evidence="3 4" key="1">
    <citation type="submission" date="2024-08" db="EMBL/GenBank/DDBJ databases">
        <title>Tateyamaria sp. nov., isolated from marine algae.</title>
        <authorList>
            <person name="Choi B.J."/>
            <person name="Kim J.M."/>
            <person name="Lee J.K."/>
            <person name="Choi D.G."/>
            <person name="Bayburt H."/>
            <person name="Baek J.H."/>
            <person name="Han D.M."/>
            <person name="Jeon C.O."/>
        </authorList>
    </citation>
    <scope>NUCLEOTIDE SEQUENCE [LARGE SCALE GENOMIC DNA]</scope>
    <source>
        <strain evidence="3 4">KMU-156</strain>
    </source>
</reference>
<dbReference type="EC" id="2.1.1.64" evidence="3"/>
<sequence>MKSNPDFWTKIAEKYAASPISDVPAYEATMDRVVAHMPDGARVLELGCGTGSTALRLAPHAHSIIATDFSQGMITQAKARPGADNVQFLCADVFDPALEDGVFDVVMGFNLFHLVPDTPAAMARIHDLLAPGGLFISKSVCLGERSLGFKFGLMKRVIPLMQWVGKAPFVRFETIAGLEADITGAGFEIIETGDYPARPPNHFVVARRV</sequence>
<gene>
    <name evidence="3" type="ORF">ACERZ8_07850</name>
</gene>
<protein>
    <submittedName>
        <fullName evidence="3">Class I SAM-dependent methyltransferase</fullName>
        <ecNumber evidence="3">2.1.1.222</ecNumber>
        <ecNumber evidence="3">2.1.1.64</ecNumber>
    </submittedName>
</protein>
<dbReference type="GO" id="GO:0102208">
    <property type="term" value="F:2-polyprenyl-6-hydroxyphenol methylase activity"/>
    <property type="evidence" value="ECO:0007669"/>
    <property type="project" value="UniProtKB-EC"/>
</dbReference>
<dbReference type="GO" id="GO:0061542">
    <property type="term" value="F:3-demethylubiquinol 3-O-methyltransferase activity"/>
    <property type="evidence" value="ECO:0007669"/>
    <property type="project" value="UniProtKB-EC"/>
</dbReference>
<dbReference type="Pfam" id="PF13649">
    <property type="entry name" value="Methyltransf_25"/>
    <property type="match status" value="1"/>
</dbReference>
<comment type="caution">
    <text evidence="3">The sequence shown here is derived from an EMBL/GenBank/DDBJ whole genome shotgun (WGS) entry which is preliminary data.</text>
</comment>
<evidence type="ECO:0000313" key="4">
    <source>
        <dbReference type="Proteomes" id="UP001627408"/>
    </source>
</evidence>
<dbReference type="CDD" id="cd02440">
    <property type="entry name" value="AdoMet_MTases"/>
    <property type="match status" value="1"/>
</dbReference>
<keyword evidence="1 3" id="KW-0808">Transferase</keyword>
<organism evidence="3 4">
    <name type="scientific">Tateyamaria armeniaca</name>
    <dbReference type="NCBI Taxonomy" id="2518930"/>
    <lineage>
        <taxon>Bacteria</taxon>
        <taxon>Pseudomonadati</taxon>
        <taxon>Pseudomonadota</taxon>
        <taxon>Alphaproteobacteria</taxon>
        <taxon>Rhodobacterales</taxon>
        <taxon>Roseobacteraceae</taxon>
        <taxon>Tateyamaria</taxon>
    </lineage>
</organism>
<evidence type="ECO:0000259" key="2">
    <source>
        <dbReference type="Pfam" id="PF13649"/>
    </source>
</evidence>
<dbReference type="SUPFAM" id="SSF53335">
    <property type="entry name" value="S-adenosyl-L-methionine-dependent methyltransferases"/>
    <property type="match status" value="1"/>
</dbReference>
<evidence type="ECO:0000256" key="1">
    <source>
        <dbReference type="ARBA" id="ARBA00022679"/>
    </source>
</evidence>
<keyword evidence="3" id="KW-0489">Methyltransferase</keyword>
<dbReference type="InterPro" id="IPR029063">
    <property type="entry name" value="SAM-dependent_MTases_sf"/>
</dbReference>
<dbReference type="Proteomes" id="UP001627408">
    <property type="component" value="Unassembled WGS sequence"/>
</dbReference>
<proteinExistence type="predicted"/>
<dbReference type="GO" id="GO:0032259">
    <property type="term" value="P:methylation"/>
    <property type="evidence" value="ECO:0007669"/>
    <property type="project" value="UniProtKB-KW"/>
</dbReference>